<dbReference type="InterPro" id="IPR050097">
    <property type="entry name" value="Ferredoxin-NADP_redctase_2"/>
</dbReference>
<dbReference type="PRINTS" id="PR00469">
    <property type="entry name" value="PNDRDTASEII"/>
</dbReference>
<reference evidence="5 6" key="1">
    <citation type="submission" date="2020-07" db="EMBL/GenBank/DDBJ databases">
        <title>Sequencing the genomes of 1000 actinobacteria strains.</title>
        <authorList>
            <person name="Klenk H.-P."/>
        </authorList>
    </citation>
    <scope>NUCLEOTIDE SEQUENCE [LARGE SCALE GENOMIC DNA]</scope>
    <source>
        <strain evidence="5 6">DSM 26474</strain>
    </source>
</reference>
<comment type="catalytic activity">
    <reaction evidence="3">
        <text>[thioredoxin]-dithiol + NADP(+) = [thioredoxin]-disulfide + NADPH + H(+)</text>
        <dbReference type="Rhea" id="RHEA:20345"/>
        <dbReference type="Rhea" id="RHEA-COMP:10698"/>
        <dbReference type="Rhea" id="RHEA-COMP:10700"/>
        <dbReference type="ChEBI" id="CHEBI:15378"/>
        <dbReference type="ChEBI" id="CHEBI:29950"/>
        <dbReference type="ChEBI" id="CHEBI:50058"/>
        <dbReference type="ChEBI" id="CHEBI:57783"/>
        <dbReference type="ChEBI" id="CHEBI:58349"/>
        <dbReference type="EC" id="1.8.1.9"/>
    </reaction>
</comment>
<keyword evidence="1" id="KW-0285">Flavoprotein</keyword>
<dbReference type="InterPro" id="IPR036188">
    <property type="entry name" value="FAD/NAD-bd_sf"/>
</dbReference>
<dbReference type="EMBL" id="JACCBM010000001">
    <property type="protein sequence ID" value="NYD70080.1"/>
    <property type="molecule type" value="Genomic_DNA"/>
</dbReference>
<dbReference type="GO" id="GO:0004791">
    <property type="term" value="F:thioredoxin-disulfide reductase (NADPH) activity"/>
    <property type="evidence" value="ECO:0007669"/>
    <property type="project" value="UniProtKB-EC"/>
</dbReference>
<comment type="caution">
    <text evidence="5">The sequence shown here is derived from an EMBL/GenBank/DDBJ whole genome shotgun (WGS) entry which is preliminary data.</text>
</comment>
<dbReference type="AlphaFoldDB" id="A0A852SMP9"/>
<keyword evidence="6" id="KW-1185">Reference proteome</keyword>
<dbReference type="Proteomes" id="UP000549913">
    <property type="component" value="Unassembled WGS sequence"/>
</dbReference>
<dbReference type="SUPFAM" id="SSF51905">
    <property type="entry name" value="FAD/NAD(P)-binding domain"/>
    <property type="match status" value="1"/>
</dbReference>
<proteinExistence type="predicted"/>
<dbReference type="PANTHER" id="PTHR48105">
    <property type="entry name" value="THIOREDOXIN REDUCTASE 1-RELATED-RELATED"/>
    <property type="match status" value="1"/>
</dbReference>
<evidence type="ECO:0000313" key="6">
    <source>
        <dbReference type="Proteomes" id="UP000549913"/>
    </source>
</evidence>
<dbReference type="InterPro" id="IPR023753">
    <property type="entry name" value="FAD/NAD-binding_dom"/>
</dbReference>
<evidence type="ECO:0000256" key="1">
    <source>
        <dbReference type="ARBA" id="ARBA00022630"/>
    </source>
</evidence>
<keyword evidence="2" id="KW-0560">Oxidoreductase</keyword>
<sequence>MDENEFDVIVVGGGAAGLNAALVLARSRRRVVVVDAGEPRNRFTAHMHGFLTRDGFDPAKLLRIGREEVGGYGATILQGRAVSATGSAGAFQVTVETAGSETRTLKARRLVIATGLRDELPPIDGLQEQWGRGAVACPYCDGWEARDSRVVVIAASARASHQAELMRQLSDDVTIVGRVTAELGTETLRGFAARGIRVGENDVVRVERVDEARERPLRLTLDDGSTLEADVVFTGGALVPNDELLRQLGAETAAGPMGEWTASDPTGLTSVPGVWVAGNSANAGALVIVAAASGLTAATVINYDLVQDDIARALRPAPQE</sequence>
<evidence type="ECO:0000256" key="2">
    <source>
        <dbReference type="ARBA" id="ARBA00023002"/>
    </source>
</evidence>
<dbReference type="RefSeq" id="WP_179547287.1">
    <property type="nucleotide sequence ID" value="NZ_BSEW01000001.1"/>
</dbReference>
<protein>
    <submittedName>
        <fullName evidence="5">Thioredoxin reductase</fullName>
    </submittedName>
</protein>
<organism evidence="5 6">
    <name type="scientific">Herbiconiux flava</name>
    <dbReference type="NCBI Taxonomy" id="881268"/>
    <lineage>
        <taxon>Bacteria</taxon>
        <taxon>Bacillati</taxon>
        <taxon>Actinomycetota</taxon>
        <taxon>Actinomycetes</taxon>
        <taxon>Micrococcales</taxon>
        <taxon>Microbacteriaceae</taxon>
        <taxon>Herbiconiux</taxon>
    </lineage>
</organism>
<dbReference type="PRINTS" id="PR00368">
    <property type="entry name" value="FADPNR"/>
</dbReference>
<evidence type="ECO:0000313" key="5">
    <source>
        <dbReference type="EMBL" id="NYD70080.1"/>
    </source>
</evidence>
<evidence type="ECO:0000259" key="4">
    <source>
        <dbReference type="Pfam" id="PF07992"/>
    </source>
</evidence>
<accession>A0A852SMP9</accession>
<dbReference type="Pfam" id="PF07992">
    <property type="entry name" value="Pyr_redox_2"/>
    <property type="match status" value="1"/>
</dbReference>
<evidence type="ECO:0000256" key="3">
    <source>
        <dbReference type="ARBA" id="ARBA00048132"/>
    </source>
</evidence>
<gene>
    <name evidence="5" type="ORF">BJ984_001238</name>
</gene>
<dbReference type="Gene3D" id="3.50.50.60">
    <property type="entry name" value="FAD/NAD(P)-binding domain"/>
    <property type="match status" value="2"/>
</dbReference>
<feature type="domain" description="FAD/NAD(P)-binding" evidence="4">
    <location>
        <begin position="6"/>
        <end position="294"/>
    </location>
</feature>
<name>A0A852SMP9_9MICO</name>